<dbReference type="AlphaFoldDB" id="A0AA88VAL0"/>
<evidence type="ECO:0000256" key="6">
    <source>
        <dbReference type="ARBA" id="ARBA00023033"/>
    </source>
</evidence>
<feature type="non-terminal residue" evidence="8">
    <location>
        <position position="1"/>
    </location>
</feature>
<dbReference type="InterPro" id="IPR002401">
    <property type="entry name" value="Cyt_P450_E_grp-I"/>
</dbReference>
<evidence type="ECO:0000313" key="8">
    <source>
        <dbReference type="EMBL" id="KAK3004373.1"/>
    </source>
</evidence>
<dbReference type="GO" id="GO:0004497">
    <property type="term" value="F:monooxygenase activity"/>
    <property type="evidence" value="ECO:0007669"/>
    <property type="project" value="UniProtKB-KW"/>
</dbReference>
<evidence type="ECO:0000256" key="3">
    <source>
        <dbReference type="ARBA" id="ARBA00022723"/>
    </source>
</evidence>
<dbReference type="EMBL" id="JAVXUP010002267">
    <property type="protein sequence ID" value="KAK3004373.1"/>
    <property type="molecule type" value="Genomic_DNA"/>
</dbReference>
<evidence type="ECO:0000313" key="9">
    <source>
        <dbReference type="Proteomes" id="UP001188597"/>
    </source>
</evidence>
<keyword evidence="9" id="KW-1185">Reference proteome</keyword>
<evidence type="ECO:0000256" key="2">
    <source>
        <dbReference type="ARBA" id="ARBA00022617"/>
    </source>
</evidence>
<feature type="transmembrane region" description="Helical" evidence="7">
    <location>
        <begin position="12"/>
        <end position="33"/>
    </location>
</feature>
<dbReference type="InterPro" id="IPR036396">
    <property type="entry name" value="Cyt_P450_sf"/>
</dbReference>
<reference evidence="8" key="1">
    <citation type="submission" date="2022-12" db="EMBL/GenBank/DDBJ databases">
        <title>Draft genome assemblies for two species of Escallonia (Escalloniales).</title>
        <authorList>
            <person name="Chanderbali A."/>
            <person name="Dervinis C."/>
            <person name="Anghel I."/>
            <person name="Soltis D."/>
            <person name="Soltis P."/>
            <person name="Zapata F."/>
        </authorList>
    </citation>
    <scope>NUCLEOTIDE SEQUENCE</scope>
    <source>
        <strain evidence="8">UCBG64.0493</strain>
        <tissue evidence="8">Leaf</tissue>
    </source>
</reference>
<dbReference type="PANTHER" id="PTHR47955">
    <property type="entry name" value="CYTOCHROME P450 FAMILY 71 PROTEIN"/>
    <property type="match status" value="1"/>
</dbReference>
<dbReference type="Proteomes" id="UP001188597">
    <property type="component" value="Unassembled WGS sequence"/>
</dbReference>
<organism evidence="8 9">
    <name type="scientific">Escallonia herrerae</name>
    <dbReference type="NCBI Taxonomy" id="1293975"/>
    <lineage>
        <taxon>Eukaryota</taxon>
        <taxon>Viridiplantae</taxon>
        <taxon>Streptophyta</taxon>
        <taxon>Embryophyta</taxon>
        <taxon>Tracheophyta</taxon>
        <taxon>Spermatophyta</taxon>
        <taxon>Magnoliopsida</taxon>
        <taxon>eudicotyledons</taxon>
        <taxon>Gunneridae</taxon>
        <taxon>Pentapetalae</taxon>
        <taxon>asterids</taxon>
        <taxon>campanulids</taxon>
        <taxon>Escalloniales</taxon>
        <taxon>Escalloniaceae</taxon>
        <taxon>Escallonia</taxon>
    </lineage>
</organism>
<keyword evidence="7" id="KW-1133">Transmembrane helix</keyword>
<keyword evidence="2" id="KW-0349">Heme</keyword>
<keyword evidence="7" id="KW-0812">Transmembrane</keyword>
<protein>
    <submittedName>
        <fullName evidence="8">Uncharacterized protein</fullName>
    </submittedName>
</protein>
<dbReference type="InterPro" id="IPR001128">
    <property type="entry name" value="Cyt_P450"/>
</dbReference>
<dbReference type="GO" id="GO:0020037">
    <property type="term" value="F:heme binding"/>
    <property type="evidence" value="ECO:0007669"/>
    <property type="project" value="InterPro"/>
</dbReference>
<keyword evidence="6" id="KW-0503">Monooxygenase</keyword>
<proteinExistence type="inferred from homology"/>
<dbReference type="GO" id="GO:0005506">
    <property type="term" value="F:iron ion binding"/>
    <property type="evidence" value="ECO:0007669"/>
    <property type="project" value="InterPro"/>
</dbReference>
<dbReference type="Pfam" id="PF00067">
    <property type="entry name" value="p450"/>
    <property type="match status" value="1"/>
</dbReference>
<keyword evidence="7" id="KW-0472">Membrane</keyword>
<evidence type="ECO:0000256" key="7">
    <source>
        <dbReference type="SAM" id="Phobius"/>
    </source>
</evidence>
<keyword evidence="3" id="KW-0479">Metal-binding</keyword>
<comment type="similarity">
    <text evidence="1">Belongs to the cytochrome P450 family.</text>
</comment>
<evidence type="ECO:0000256" key="5">
    <source>
        <dbReference type="ARBA" id="ARBA00023004"/>
    </source>
</evidence>
<dbReference type="PRINTS" id="PR00463">
    <property type="entry name" value="EP450I"/>
</dbReference>
<comment type="caution">
    <text evidence="8">The sequence shown here is derived from an EMBL/GenBank/DDBJ whole genome shotgun (WGS) entry which is preliminary data.</text>
</comment>
<keyword evidence="5" id="KW-0408">Iron</keyword>
<dbReference type="PANTHER" id="PTHR47955:SF15">
    <property type="entry name" value="CYTOCHROME P450 71A2-LIKE"/>
    <property type="match status" value="1"/>
</dbReference>
<gene>
    <name evidence="8" type="ORF">RJ639_020012</name>
</gene>
<keyword evidence="4" id="KW-0560">Oxidoreductase</keyword>
<dbReference type="SUPFAM" id="SSF48264">
    <property type="entry name" value="Cytochrome P450"/>
    <property type="match status" value="1"/>
</dbReference>
<dbReference type="CDD" id="cd11072">
    <property type="entry name" value="CYP71-like"/>
    <property type="match status" value="1"/>
</dbReference>
<dbReference type="GO" id="GO:0016705">
    <property type="term" value="F:oxidoreductase activity, acting on paired donors, with incorporation or reduction of molecular oxygen"/>
    <property type="evidence" value="ECO:0007669"/>
    <property type="project" value="InterPro"/>
</dbReference>
<evidence type="ECO:0000256" key="1">
    <source>
        <dbReference type="ARBA" id="ARBA00010617"/>
    </source>
</evidence>
<evidence type="ECO:0000256" key="4">
    <source>
        <dbReference type="ARBA" id="ARBA00023002"/>
    </source>
</evidence>
<sequence>KHAPRVSNMLFLLQPPVLSLLLILGISLAFLFIKRLSPTRTTHKNLPPSPRKLPIIGNLHQLGSSPHRSLRSLSRRHGPLMLLHLGSVPVLLVSSADGAREITKNHDLVFSNRPKETIPDRLLYGSRDVAFSPYGDYWRQVRSLCVLKLLSNKRVQSYANVREEEAVLMLEKIGKISSSCSLVNLSELFMSLTNDTVCRVALGRKYSGGEGGRQFKELLEQFSELLGVFSIRDYIPWLGWVDKVKGLHGKAEKVAKEFDEFLEGVIKEHIDQKKGEKNGGESDDEVEDQDFVDILLEFQRENMNCSPNHVDTIKALILDMFAGGTHTTHTVSEWAMAELLRHPKVMKKLQDEVREFARGKPKISEDDLEKMHYLKAVIKETLRLHAPVPLLVPRESTQDVKIMGCDTQVFINTWAIGRDPSLWEDAEEFHPERS</sequence>
<accession>A0AA88VAL0</accession>
<dbReference type="Gene3D" id="1.10.630.10">
    <property type="entry name" value="Cytochrome P450"/>
    <property type="match status" value="1"/>
</dbReference>
<name>A0AA88VAL0_9ASTE</name>